<organism evidence="3">
    <name type="scientific">Anisakis simplex</name>
    <name type="common">Herring worm</name>
    <dbReference type="NCBI Taxonomy" id="6269"/>
    <lineage>
        <taxon>Eukaryota</taxon>
        <taxon>Metazoa</taxon>
        <taxon>Ecdysozoa</taxon>
        <taxon>Nematoda</taxon>
        <taxon>Chromadorea</taxon>
        <taxon>Rhabditida</taxon>
        <taxon>Spirurina</taxon>
        <taxon>Ascaridomorpha</taxon>
        <taxon>Ascaridoidea</taxon>
        <taxon>Anisakidae</taxon>
        <taxon>Anisakis</taxon>
        <taxon>Anisakis simplex complex</taxon>
    </lineage>
</organism>
<protein>
    <submittedName>
        <fullName evidence="3">Reverse transcriptase domain-containing protein</fullName>
    </submittedName>
</protein>
<sequence length="166" mass="19400">MIALVFDDLIVDIMLLTETKESEFDDSVWHEHGLDESMLLLHIKSPKSTSVFEPFVVFEIGFILASIEDELNRHRDRSSAFTVLTLAIRSGGSQATIVTRRERQKWKNISQISTEEESKQIYWSRGKENATKWWNFSRMRNEEESIVGDVSLTGRRYIKWKINDVM</sequence>
<dbReference type="AlphaFoldDB" id="A0A0M3K9R1"/>
<name>A0A0M3K9R1_ANISI</name>
<evidence type="ECO:0000313" key="1">
    <source>
        <dbReference type="EMBL" id="VDK59528.1"/>
    </source>
</evidence>
<proteinExistence type="predicted"/>
<reference evidence="3" key="1">
    <citation type="submission" date="2017-02" db="UniProtKB">
        <authorList>
            <consortium name="WormBaseParasite"/>
        </authorList>
    </citation>
    <scope>IDENTIFICATION</scope>
</reference>
<evidence type="ECO:0000313" key="3">
    <source>
        <dbReference type="WBParaSite" id="ASIM_0001770601-mRNA-1"/>
    </source>
</evidence>
<dbReference type="WBParaSite" id="ASIM_0001770601-mRNA-1">
    <property type="protein sequence ID" value="ASIM_0001770601-mRNA-1"/>
    <property type="gene ID" value="ASIM_0001770601"/>
</dbReference>
<evidence type="ECO:0000313" key="2">
    <source>
        <dbReference type="Proteomes" id="UP000267096"/>
    </source>
</evidence>
<gene>
    <name evidence="1" type="ORF">ASIM_LOCUS17109</name>
</gene>
<keyword evidence="2" id="KW-1185">Reference proteome</keyword>
<dbReference type="EMBL" id="UYRR01033750">
    <property type="protein sequence ID" value="VDK59528.1"/>
    <property type="molecule type" value="Genomic_DNA"/>
</dbReference>
<dbReference type="Proteomes" id="UP000267096">
    <property type="component" value="Unassembled WGS sequence"/>
</dbReference>
<accession>A0A0M3K9R1</accession>
<reference evidence="1 2" key="2">
    <citation type="submission" date="2018-11" db="EMBL/GenBank/DDBJ databases">
        <authorList>
            <consortium name="Pathogen Informatics"/>
        </authorList>
    </citation>
    <scope>NUCLEOTIDE SEQUENCE [LARGE SCALE GENOMIC DNA]</scope>
</reference>